<dbReference type="CDD" id="cd22919">
    <property type="entry name" value="HFD_CENP-S"/>
    <property type="match status" value="1"/>
</dbReference>
<dbReference type="Pfam" id="PF15630">
    <property type="entry name" value="CENP-S"/>
    <property type="match status" value="1"/>
</dbReference>
<dbReference type="InterPro" id="IPR029003">
    <property type="entry name" value="CENP-S/Mhf1"/>
</dbReference>
<dbReference type="GO" id="GO:0046982">
    <property type="term" value="F:protein heterodimerization activity"/>
    <property type="evidence" value="ECO:0007669"/>
    <property type="project" value="InterPro"/>
</dbReference>
<dbReference type="GO" id="GO:0031297">
    <property type="term" value="P:replication fork processing"/>
    <property type="evidence" value="ECO:0007669"/>
    <property type="project" value="TreeGrafter"/>
</dbReference>
<sequence length="130" mass="15083">MIVKLRIKKTIMTDNTKKQLKGAIHYSIGKQSEDAHRETGKEFSKGFMALLSEATTDTMELFAQDLEAFAKHGKRTIINVDDVKLLCRRNPTIFEKLDKFIKENALDKQWNQKGKQRKRKSEILLDDDND</sequence>
<dbReference type="GO" id="GO:0003682">
    <property type="term" value="F:chromatin binding"/>
    <property type="evidence" value="ECO:0007669"/>
    <property type="project" value="TreeGrafter"/>
</dbReference>
<evidence type="ECO:0000256" key="4">
    <source>
        <dbReference type="ARBA" id="ARBA00023125"/>
    </source>
</evidence>
<dbReference type="EnsemblMetazoa" id="CLYHEMT004173.1">
    <property type="protein sequence ID" value="CLYHEMP004173.1"/>
    <property type="gene ID" value="CLYHEMG004173"/>
</dbReference>
<dbReference type="GO" id="GO:0000712">
    <property type="term" value="P:resolution of meiotic recombination intermediates"/>
    <property type="evidence" value="ECO:0007669"/>
    <property type="project" value="TreeGrafter"/>
</dbReference>
<dbReference type="SUPFAM" id="SSF47113">
    <property type="entry name" value="Histone-fold"/>
    <property type="match status" value="1"/>
</dbReference>
<evidence type="ECO:0000313" key="8">
    <source>
        <dbReference type="Proteomes" id="UP000594262"/>
    </source>
</evidence>
<feature type="region of interest" description="Disordered" evidence="6">
    <location>
        <begin position="111"/>
        <end position="130"/>
    </location>
</feature>
<comment type="similarity">
    <text evidence="1">Belongs to the TAF9 family. CENP-S/MHF1 subfamily.</text>
</comment>
<evidence type="ECO:0000313" key="7">
    <source>
        <dbReference type="EnsemblMetazoa" id="CLYHEMP004173.1"/>
    </source>
</evidence>
<dbReference type="AlphaFoldDB" id="A0A7M5WR21"/>
<keyword evidence="4" id="KW-0238">DNA-binding</keyword>
<accession>A0A7M5WR21</accession>
<keyword evidence="3" id="KW-0227">DNA damage</keyword>
<evidence type="ECO:0000256" key="5">
    <source>
        <dbReference type="ARBA" id="ARBA00023204"/>
    </source>
</evidence>
<dbReference type="GO" id="GO:0003677">
    <property type="term" value="F:DNA binding"/>
    <property type="evidence" value="ECO:0007669"/>
    <property type="project" value="UniProtKB-KW"/>
</dbReference>
<dbReference type="PANTHER" id="PTHR22980:SF0">
    <property type="entry name" value="CENTROMERE PROTEIN S"/>
    <property type="match status" value="1"/>
</dbReference>
<dbReference type="GO" id="GO:0006281">
    <property type="term" value="P:DNA repair"/>
    <property type="evidence" value="ECO:0007669"/>
    <property type="project" value="UniProtKB-KW"/>
</dbReference>
<keyword evidence="8" id="KW-1185">Reference proteome</keyword>
<dbReference type="OrthoDB" id="1872155at2759"/>
<evidence type="ECO:0000256" key="3">
    <source>
        <dbReference type="ARBA" id="ARBA00022763"/>
    </source>
</evidence>
<protein>
    <recommendedName>
        <fullName evidence="2">Centromere protein S</fullName>
    </recommendedName>
</protein>
<dbReference type="Gene3D" id="1.10.20.10">
    <property type="entry name" value="Histone, subunit A"/>
    <property type="match status" value="1"/>
</dbReference>
<organism evidence="7 8">
    <name type="scientific">Clytia hemisphaerica</name>
    <dbReference type="NCBI Taxonomy" id="252671"/>
    <lineage>
        <taxon>Eukaryota</taxon>
        <taxon>Metazoa</taxon>
        <taxon>Cnidaria</taxon>
        <taxon>Hydrozoa</taxon>
        <taxon>Hydroidolina</taxon>
        <taxon>Leptothecata</taxon>
        <taxon>Obeliida</taxon>
        <taxon>Clytiidae</taxon>
        <taxon>Clytia</taxon>
    </lineage>
</organism>
<evidence type="ECO:0000256" key="6">
    <source>
        <dbReference type="SAM" id="MobiDB-lite"/>
    </source>
</evidence>
<proteinExistence type="inferred from homology"/>
<name>A0A7M5WR21_9CNID</name>
<keyword evidence="5" id="KW-0234">DNA repair</keyword>
<reference evidence="7" key="1">
    <citation type="submission" date="2021-01" db="UniProtKB">
        <authorList>
            <consortium name="EnsemblMetazoa"/>
        </authorList>
    </citation>
    <scope>IDENTIFICATION</scope>
</reference>
<dbReference type="PANTHER" id="PTHR22980">
    <property type="entry name" value="CORTISTATIN"/>
    <property type="match status" value="1"/>
</dbReference>
<evidence type="ECO:0000256" key="1">
    <source>
        <dbReference type="ARBA" id="ARBA00006612"/>
    </source>
</evidence>
<dbReference type="Proteomes" id="UP000594262">
    <property type="component" value="Unplaced"/>
</dbReference>
<evidence type="ECO:0000256" key="2">
    <source>
        <dbReference type="ARBA" id="ARBA00016400"/>
    </source>
</evidence>
<dbReference type="GO" id="GO:0071821">
    <property type="term" value="C:FANCM-MHF complex"/>
    <property type="evidence" value="ECO:0007669"/>
    <property type="project" value="InterPro"/>
</dbReference>
<dbReference type="InterPro" id="IPR009072">
    <property type="entry name" value="Histone-fold"/>
</dbReference>